<keyword evidence="1" id="KW-0812">Transmembrane</keyword>
<sequence>MTRRTDPKAQIASAVSILTITFMWPALSSFEQFTMLFEGNSTNLFMGTLFLCVTIASIVGGIIYAFLANIERI</sequence>
<keyword evidence="1" id="KW-1133">Transmembrane helix</keyword>
<dbReference type="AlphaFoldDB" id="A0A7S8E9X9"/>
<protein>
    <submittedName>
        <fullName evidence="2">Uncharacterized protein</fullName>
    </submittedName>
</protein>
<evidence type="ECO:0000256" key="1">
    <source>
        <dbReference type="SAM" id="Phobius"/>
    </source>
</evidence>
<keyword evidence="3" id="KW-1185">Reference proteome</keyword>
<dbReference type="EMBL" id="CP062983">
    <property type="protein sequence ID" value="QPC83060.1"/>
    <property type="molecule type" value="Genomic_DNA"/>
</dbReference>
<evidence type="ECO:0000313" key="3">
    <source>
        <dbReference type="Proteomes" id="UP000594468"/>
    </source>
</evidence>
<keyword evidence="1" id="KW-0472">Membrane</keyword>
<dbReference type="KEGG" id="pmet:G4Y79_01400"/>
<accession>A0A7S8E9X9</accession>
<proteinExistence type="predicted"/>
<organism evidence="2 3">
    <name type="scientific">Phototrophicus methaneseepsis</name>
    <dbReference type="NCBI Taxonomy" id="2710758"/>
    <lineage>
        <taxon>Bacteria</taxon>
        <taxon>Bacillati</taxon>
        <taxon>Chloroflexota</taxon>
        <taxon>Candidatus Thermofontia</taxon>
        <taxon>Phototrophicales</taxon>
        <taxon>Phototrophicaceae</taxon>
        <taxon>Phototrophicus</taxon>
    </lineage>
</organism>
<name>A0A7S8E9X9_9CHLR</name>
<dbReference type="Proteomes" id="UP000594468">
    <property type="component" value="Chromosome"/>
</dbReference>
<evidence type="ECO:0000313" key="2">
    <source>
        <dbReference type="EMBL" id="QPC83060.1"/>
    </source>
</evidence>
<gene>
    <name evidence="2" type="ORF">G4Y79_01400</name>
</gene>
<dbReference type="RefSeq" id="WP_195171129.1">
    <property type="nucleotide sequence ID" value="NZ_CP062983.1"/>
</dbReference>
<reference evidence="2 3" key="1">
    <citation type="submission" date="2020-02" db="EMBL/GenBank/DDBJ databases">
        <authorList>
            <person name="Zheng R.K."/>
            <person name="Sun C.M."/>
        </authorList>
    </citation>
    <scope>NUCLEOTIDE SEQUENCE [LARGE SCALE GENOMIC DNA]</scope>
    <source>
        <strain evidence="3">rifampicinis</strain>
    </source>
</reference>
<feature type="transmembrane region" description="Helical" evidence="1">
    <location>
        <begin position="44"/>
        <end position="67"/>
    </location>
</feature>